<keyword evidence="3" id="KW-1185">Reference proteome</keyword>
<evidence type="ECO:0000256" key="1">
    <source>
        <dbReference type="SAM" id="MobiDB-lite"/>
    </source>
</evidence>
<feature type="compositionally biased region" description="Low complexity" evidence="1">
    <location>
        <begin position="25"/>
        <end position="41"/>
    </location>
</feature>
<feature type="region of interest" description="Disordered" evidence="1">
    <location>
        <begin position="24"/>
        <end position="52"/>
    </location>
</feature>
<reference evidence="2 3" key="1">
    <citation type="submission" date="2016-04" db="EMBL/GenBank/DDBJ databases">
        <title>The genome of Intoshia linei affirms orthonectids as highly simplified spiralians.</title>
        <authorList>
            <person name="Mikhailov K.V."/>
            <person name="Slusarev G.S."/>
            <person name="Nikitin M.A."/>
            <person name="Logacheva M.D."/>
            <person name="Penin A."/>
            <person name="Aleoshin V."/>
            <person name="Panchin Y.V."/>
        </authorList>
    </citation>
    <scope>NUCLEOTIDE SEQUENCE [LARGE SCALE GENOMIC DNA]</scope>
    <source>
        <strain evidence="2">Intl2013</strain>
        <tissue evidence="2">Whole animal</tissue>
    </source>
</reference>
<dbReference type="AlphaFoldDB" id="A0A177AR84"/>
<sequence length="106" mass="12264">MGSLWNEICLESEKLKEITKHLDSYDSNDSANDSTNSISNDVINDTPNNHEDIQNECKSEIQKPHLYKEILKSGNTSNLHFEKVRHALKNNYTAEEHDKKCIYIEN</sequence>
<evidence type="ECO:0000313" key="3">
    <source>
        <dbReference type="Proteomes" id="UP000078046"/>
    </source>
</evidence>
<protein>
    <submittedName>
        <fullName evidence="2">Uncharacterized protein</fullName>
    </submittedName>
</protein>
<dbReference type="EMBL" id="LWCA01001782">
    <property type="protein sequence ID" value="OAF64509.1"/>
    <property type="molecule type" value="Genomic_DNA"/>
</dbReference>
<evidence type="ECO:0000313" key="2">
    <source>
        <dbReference type="EMBL" id="OAF64509.1"/>
    </source>
</evidence>
<gene>
    <name evidence="2" type="ORF">A3Q56_07740</name>
</gene>
<dbReference type="Proteomes" id="UP000078046">
    <property type="component" value="Unassembled WGS sequence"/>
</dbReference>
<organism evidence="2 3">
    <name type="scientific">Intoshia linei</name>
    <dbReference type="NCBI Taxonomy" id="1819745"/>
    <lineage>
        <taxon>Eukaryota</taxon>
        <taxon>Metazoa</taxon>
        <taxon>Spiralia</taxon>
        <taxon>Lophotrochozoa</taxon>
        <taxon>Mesozoa</taxon>
        <taxon>Orthonectida</taxon>
        <taxon>Rhopaluridae</taxon>
        <taxon>Intoshia</taxon>
    </lineage>
</organism>
<accession>A0A177AR84</accession>
<proteinExistence type="predicted"/>
<comment type="caution">
    <text evidence="2">The sequence shown here is derived from an EMBL/GenBank/DDBJ whole genome shotgun (WGS) entry which is preliminary data.</text>
</comment>
<name>A0A177AR84_9BILA</name>